<proteinExistence type="predicted"/>
<evidence type="ECO:0000313" key="2">
    <source>
        <dbReference type="Proteomes" id="UP001500866"/>
    </source>
</evidence>
<dbReference type="InterPro" id="IPR018540">
    <property type="entry name" value="Spo0E-like"/>
</dbReference>
<dbReference type="InterPro" id="IPR036638">
    <property type="entry name" value="HLH_DNA-bd_sf"/>
</dbReference>
<sequence length="57" mass="6357">MVRSNFDLSTAVSAKKQEMIELGLKYGLTDERTIKCSQQLDILLNIYVDGECFGLTG</sequence>
<accession>A0ABP3QQM7</accession>
<reference evidence="2" key="1">
    <citation type="journal article" date="2019" name="Int. J. Syst. Evol. Microbiol.">
        <title>The Global Catalogue of Microorganisms (GCM) 10K type strain sequencing project: providing services to taxonomists for standard genome sequencing and annotation.</title>
        <authorList>
            <consortium name="The Broad Institute Genomics Platform"/>
            <consortium name="The Broad Institute Genome Sequencing Center for Infectious Disease"/>
            <person name="Wu L."/>
            <person name="Ma J."/>
        </authorList>
    </citation>
    <scope>NUCLEOTIDE SEQUENCE [LARGE SCALE GENOMIC DNA]</scope>
    <source>
        <strain evidence="2">JCM 15395</strain>
    </source>
</reference>
<evidence type="ECO:0000313" key="1">
    <source>
        <dbReference type="EMBL" id="GAA0594817.1"/>
    </source>
</evidence>
<protein>
    <recommendedName>
        <fullName evidence="3">Spo0E like sporulation regulatory protein</fullName>
    </recommendedName>
</protein>
<dbReference type="PANTHER" id="PTHR41263:SF1">
    <property type="entry name" value="ASPARTYL-PHOSPHATE PHOSPHATASE YISI"/>
    <property type="match status" value="1"/>
</dbReference>
<dbReference type="PANTHER" id="PTHR41263">
    <property type="entry name" value="ASPARTYL-PHOSPHATE PHOSPHATASE YISI"/>
    <property type="match status" value="1"/>
</dbReference>
<dbReference type="Proteomes" id="UP001500866">
    <property type="component" value="Unassembled WGS sequence"/>
</dbReference>
<name>A0ABP3QQM7_9BACI</name>
<evidence type="ECO:0008006" key="3">
    <source>
        <dbReference type="Google" id="ProtNLM"/>
    </source>
</evidence>
<dbReference type="InterPro" id="IPR053028">
    <property type="entry name" value="Spo0E-like_phosphatase"/>
</dbReference>
<organism evidence="1 2">
    <name type="scientific">Virgibacillus siamensis</name>
    <dbReference type="NCBI Taxonomy" id="480071"/>
    <lineage>
        <taxon>Bacteria</taxon>
        <taxon>Bacillati</taxon>
        <taxon>Bacillota</taxon>
        <taxon>Bacilli</taxon>
        <taxon>Bacillales</taxon>
        <taxon>Bacillaceae</taxon>
        <taxon>Virgibacillus</taxon>
    </lineage>
</organism>
<dbReference type="EMBL" id="BAAADS010000006">
    <property type="protein sequence ID" value="GAA0594817.1"/>
    <property type="molecule type" value="Genomic_DNA"/>
</dbReference>
<dbReference type="InterPro" id="IPR037208">
    <property type="entry name" value="Spo0E-like_sf"/>
</dbReference>
<dbReference type="RefSeq" id="WP_343811039.1">
    <property type="nucleotide sequence ID" value="NZ_BAAADS010000006.1"/>
</dbReference>
<dbReference type="SUPFAM" id="SSF140500">
    <property type="entry name" value="BAS1536-like"/>
    <property type="match status" value="1"/>
</dbReference>
<comment type="caution">
    <text evidence="1">The sequence shown here is derived from an EMBL/GenBank/DDBJ whole genome shotgun (WGS) entry which is preliminary data.</text>
</comment>
<dbReference type="Pfam" id="PF09388">
    <property type="entry name" value="SpoOE-like"/>
    <property type="match status" value="1"/>
</dbReference>
<keyword evidence="2" id="KW-1185">Reference proteome</keyword>
<dbReference type="Gene3D" id="4.10.280.10">
    <property type="entry name" value="Helix-loop-helix DNA-binding domain"/>
    <property type="match status" value="1"/>
</dbReference>
<gene>
    <name evidence="1" type="ORF">GCM10009001_08680</name>
</gene>